<dbReference type="GO" id="GO:0003677">
    <property type="term" value="F:DNA binding"/>
    <property type="evidence" value="ECO:0007669"/>
    <property type="project" value="InterPro"/>
</dbReference>
<dbReference type="CDD" id="cd00093">
    <property type="entry name" value="HTH_XRE"/>
    <property type="match status" value="1"/>
</dbReference>
<sequence length="215" mass="24667">MIIVTIFGKRLRELREKKNLSQEALGKLFHLSQSMIAHYEAGRKQPSQQTLRQMADFFGVSIDYLLGRTNDPRPVDKIIEDIDGWPRGPTVSIPILGVIRAGEPIYADENIIDWVEVPAEEVKNGEYFYLRVKGDSMIGSRIYPGDIVLVRRQETVDNGQIAVVLVNDEEATLKRVKFLEEAVILYPDNPKYQPQIYRIDEVRILGRVIKVEFEP</sequence>
<gene>
    <name evidence="9" type="ORF">D7024_04925</name>
</gene>
<evidence type="ECO:0000313" key="10">
    <source>
        <dbReference type="Proteomes" id="UP000271256"/>
    </source>
</evidence>
<keyword evidence="5" id="KW-0234">DNA repair</keyword>
<feature type="domain" description="HTH cro/C1-type" evidence="8">
    <location>
        <begin position="11"/>
        <end position="65"/>
    </location>
</feature>
<dbReference type="InterPro" id="IPR001387">
    <property type="entry name" value="Cro/C1-type_HTH"/>
</dbReference>
<comment type="similarity">
    <text evidence="1 7">Belongs to the peptidase S24 family.</text>
</comment>
<dbReference type="Pfam" id="PF00717">
    <property type="entry name" value="Peptidase_S24"/>
    <property type="match status" value="1"/>
</dbReference>
<evidence type="ECO:0000313" key="9">
    <source>
        <dbReference type="EMBL" id="RKO66348.1"/>
    </source>
</evidence>
<dbReference type="InterPro" id="IPR039418">
    <property type="entry name" value="LexA-like"/>
</dbReference>
<proteinExistence type="inferred from homology"/>
<evidence type="ECO:0000256" key="6">
    <source>
        <dbReference type="ARBA" id="ARBA00023236"/>
    </source>
</evidence>
<evidence type="ECO:0000259" key="8">
    <source>
        <dbReference type="PROSITE" id="PS50943"/>
    </source>
</evidence>
<evidence type="ECO:0000256" key="5">
    <source>
        <dbReference type="ARBA" id="ARBA00023204"/>
    </source>
</evidence>
<dbReference type="OrthoDB" id="9802364at2"/>
<dbReference type="PANTHER" id="PTHR33516">
    <property type="entry name" value="LEXA REPRESSOR"/>
    <property type="match status" value="1"/>
</dbReference>
<dbReference type="PANTHER" id="PTHR33516:SF2">
    <property type="entry name" value="LEXA REPRESSOR-RELATED"/>
    <property type="match status" value="1"/>
</dbReference>
<dbReference type="RefSeq" id="WP_121450784.1">
    <property type="nucleotide sequence ID" value="NZ_RBWE01000001.1"/>
</dbReference>
<accession>A0A494WSR4</accession>
<dbReference type="CDD" id="cd06529">
    <property type="entry name" value="S24_LexA-like"/>
    <property type="match status" value="1"/>
</dbReference>
<dbReference type="InterPro" id="IPR010982">
    <property type="entry name" value="Lambda_DNA-bd_dom_sf"/>
</dbReference>
<dbReference type="SMART" id="SM00530">
    <property type="entry name" value="HTH_XRE"/>
    <property type="match status" value="1"/>
</dbReference>
<dbReference type="PRINTS" id="PR00726">
    <property type="entry name" value="LEXASERPTASE"/>
</dbReference>
<dbReference type="EMBL" id="RBWE01000001">
    <property type="protein sequence ID" value="RKO66348.1"/>
    <property type="molecule type" value="Genomic_DNA"/>
</dbReference>
<dbReference type="GO" id="GO:0016787">
    <property type="term" value="F:hydrolase activity"/>
    <property type="evidence" value="ECO:0007669"/>
    <property type="project" value="UniProtKB-KW"/>
</dbReference>
<dbReference type="GO" id="GO:0009432">
    <property type="term" value="P:SOS response"/>
    <property type="evidence" value="ECO:0007669"/>
    <property type="project" value="UniProtKB-KW"/>
</dbReference>
<keyword evidence="10" id="KW-1185">Reference proteome</keyword>
<dbReference type="Gene3D" id="2.10.109.10">
    <property type="entry name" value="Umud Fragment, subunit A"/>
    <property type="match status" value="1"/>
</dbReference>
<dbReference type="InterPro" id="IPR036286">
    <property type="entry name" value="LexA/Signal_pep-like_sf"/>
</dbReference>
<name>A0A494WSR4_9FIRM</name>
<dbReference type="GO" id="GO:0006355">
    <property type="term" value="P:regulation of DNA-templated transcription"/>
    <property type="evidence" value="ECO:0007669"/>
    <property type="project" value="InterPro"/>
</dbReference>
<keyword evidence="4 7" id="KW-0068">Autocatalytic cleavage</keyword>
<protein>
    <submittedName>
        <fullName evidence="9">XRE family transcriptional regulator</fullName>
    </submittedName>
</protein>
<reference evidence="9 10" key="1">
    <citation type="submission" date="2018-10" db="EMBL/GenBank/DDBJ databases">
        <authorList>
            <person name="Grouzdev D.S."/>
            <person name="Krutkina M.S."/>
            <person name="Tourova T.P."/>
            <person name="Nazina T.N."/>
        </authorList>
    </citation>
    <scope>NUCLEOTIDE SEQUENCE [LARGE SCALE GENOMIC DNA]</scope>
    <source>
        <strain evidence="9 10">435</strain>
    </source>
</reference>
<dbReference type="AlphaFoldDB" id="A0A494WSR4"/>
<dbReference type="SUPFAM" id="SSF47413">
    <property type="entry name" value="lambda repressor-like DNA-binding domains"/>
    <property type="match status" value="1"/>
</dbReference>
<evidence type="ECO:0000256" key="7">
    <source>
        <dbReference type="RuleBase" id="RU003991"/>
    </source>
</evidence>
<organism evidence="9 10">
    <name type="scientific">Desulfofundulus salinus</name>
    <dbReference type="NCBI Taxonomy" id="2419843"/>
    <lineage>
        <taxon>Bacteria</taxon>
        <taxon>Bacillati</taxon>
        <taxon>Bacillota</taxon>
        <taxon>Clostridia</taxon>
        <taxon>Eubacteriales</taxon>
        <taxon>Peptococcaceae</taxon>
        <taxon>Desulfofundulus</taxon>
    </lineage>
</organism>
<dbReference type="InterPro" id="IPR006197">
    <property type="entry name" value="Peptidase_S24_LexA"/>
</dbReference>
<evidence type="ECO:0000256" key="1">
    <source>
        <dbReference type="ARBA" id="ARBA00007484"/>
    </source>
</evidence>
<dbReference type="InterPro" id="IPR050077">
    <property type="entry name" value="LexA_repressor"/>
</dbReference>
<dbReference type="PROSITE" id="PS50943">
    <property type="entry name" value="HTH_CROC1"/>
    <property type="match status" value="1"/>
</dbReference>
<dbReference type="InterPro" id="IPR015927">
    <property type="entry name" value="Peptidase_S24_S26A/B/C"/>
</dbReference>
<keyword evidence="6" id="KW-0742">SOS response</keyword>
<dbReference type="GO" id="GO:0006281">
    <property type="term" value="P:DNA repair"/>
    <property type="evidence" value="ECO:0007669"/>
    <property type="project" value="UniProtKB-KW"/>
</dbReference>
<evidence type="ECO:0000256" key="2">
    <source>
        <dbReference type="ARBA" id="ARBA00022763"/>
    </source>
</evidence>
<dbReference type="Gene3D" id="1.10.260.40">
    <property type="entry name" value="lambda repressor-like DNA-binding domains"/>
    <property type="match status" value="1"/>
</dbReference>
<dbReference type="Proteomes" id="UP000271256">
    <property type="component" value="Unassembled WGS sequence"/>
</dbReference>
<comment type="caution">
    <text evidence="9">The sequence shown here is derived from an EMBL/GenBank/DDBJ whole genome shotgun (WGS) entry which is preliminary data.</text>
</comment>
<dbReference type="Pfam" id="PF01381">
    <property type="entry name" value="HTH_3"/>
    <property type="match status" value="1"/>
</dbReference>
<dbReference type="SUPFAM" id="SSF51306">
    <property type="entry name" value="LexA/Signal peptidase"/>
    <property type="match status" value="1"/>
</dbReference>
<keyword evidence="2" id="KW-0227">DNA damage</keyword>
<keyword evidence="3 7" id="KW-0378">Hydrolase</keyword>
<evidence type="ECO:0000256" key="3">
    <source>
        <dbReference type="ARBA" id="ARBA00022801"/>
    </source>
</evidence>
<evidence type="ECO:0000256" key="4">
    <source>
        <dbReference type="ARBA" id="ARBA00022813"/>
    </source>
</evidence>